<feature type="transmembrane region" description="Helical" evidence="1">
    <location>
        <begin position="274"/>
        <end position="299"/>
    </location>
</feature>
<feature type="transmembrane region" description="Helical" evidence="1">
    <location>
        <begin position="311"/>
        <end position="343"/>
    </location>
</feature>
<proteinExistence type="predicted"/>
<dbReference type="STRING" id="1742972.COMA1_20278"/>
<dbReference type="AlphaFoldDB" id="A0A0S4LEW5"/>
<feature type="transmembrane region" description="Helical" evidence="1">
    <location>
        <begin position="234"/>
        <end position="254"/>
    </location>
</feature>
<evidence type="ECO:0000313" key="3">
    <source>
        <dbReference type="Proteomes" id="UP000199032"/>
    </source>
</evidence>
<name>A0A0S4LEW5_9BACT</name>
<accession>A0A0S4LEW5</accession>
<feature type="transmembrane region" description="Helical" evidence="1">
    <location>
        <begin position="158"/>
        <end position="176"/>
    </location>
</feature>
<sequence length="374" mass="41009">MKSATLSERVIGKVSDFGPLFDYTIKLVLLASFLELVLYRLLSRLGMHLSKMAATHPWITPTFTTLTEVGAWLLNIVAVLLFLALTLTMVNRWGGTGNSRLVKLGIIGIAILLLLTVGFLVVQPGMLGAIIYNGLTLLVLAVFVSDYVLTHREPLQRVLAVTYFLGISGWLYYQIVSTSYSLMGTIVQPPLVYESHRMGEALMILASFCAFLAYGKSQSLSLRTRNRQQRSRAIWFWAVTGGTFTALIVVDYLLERIDPGFASAFRQASQGIGWIFQFGMGYTFYLPFAVYVGGLLCWSYTVMKLVAMGRLAGYGIGLMFIAGYALMFSNLTLMVVLGVMLLACDRTKVATAEAVSTSAGPMMPAPDGLMTGRA</sequence>
<feature type="transmembrane region" description="Helical" evidence="1">
    <location>
        <begin position="20"/>
        <end position="42"/>
    </location>
</feature>
<dbReference type="Proteomes" id="UP000199032">
    <property type="component" value="Unassembled WGS sequence"/>
</dbReference>
<evidence type="ECO:0000256" key="1">
    <source>
        <dbReference type="SAM" id="Phobius"/>
    </source>
</evidence>
<keyword evidence="3" id="KW-1185">Reference proteome</keyword>
<keyword evidence="1" id="KW-1133">Transmembrane helix</keyword>
<feature type="transmembrane region" description="Helical" evidence="1">
    <location>
        <begin position="102"/>
        <end position="123"/>
    </location>
</feature>
<reference evidence="2 3" key="1">
    <citation type="submission" date="2015-10" db="EMBL/GenBank/DDBJ databases">
        <authorList>
            <person name="Gilbert D.G."/>
        </authorList>
    </citation>
    <scope>NUCLEOTIDE SEQUENCE [LARGE SCALE GENOMIC DNA]</scope>
    <source>
        <strain evidence="2">COMA1</strain>
    </source>
</reference>
<protein>
    <submittedName>
        <fullName evidence="2">Uncharacterized protein</fullName>
    </submittedName>
</protein>
<feature type="transmembrane region" description="Helical" evidence="1">
    <location>
        <begin position="196"/>
        <end position="214"/>
    </location>
</feature>
<dbReference type="OrthoDB" id="9780239at2"/>
<keyword evidence="1" id="KW-0472">Membrane</keyword>
<gene>
    <name evidence="2" type="ORF">COMA1_20278</name>
</gene>
<dbReference type="EMBL" id="CZQA01000008">
    <property type="protein sequence ID" value="CUS35438.1"/>
    <property type="molecule type" value="Genomic_DNA"/>
</dbReference>
<feature type="transmembrane region" description="Helical" evidence="1">
    <location>
        <begin position="69"/>
        <end position="90"/>
    </location>
</feature>
<organism evidence="2 3">
    <name type="scientific">Candidatus Nitrospira nitrosa</name>
    <dbReference type="NCBI Taxonomy" id="1742972"/>
    <lineage>
        <taxon>Bacteria</taxon>
        <taxon>Pseudomonadati</taxon>
        <taxon>Nitrospirota</taxon>
        <taxon>Nitrospiria</taxon>
        <taxon>Nitrospirales</taxon>
        <taxon>Nitrospiraceae</taxon>
        <taxon>Nitrospira</taxon>
    </lineage>
</organism>
<evidence type="ECO:0000313" key="2">
    <source>
        <dbReference type="EMBL" id="CUS35438.1"/>
    </source>
</evidence>
<feature type="transmembrane region" description="Helical" evidence="1">
    <location>
        <begin position="129"/>
        <end position="149"/>
    </location>
</feature>
<dbReference type="RefSeq" id="WP_090747779.1">
    <property type="nucleotide sequence ID" value="NZ_CZQA01000008.1"/>
</dbReference>
<keyword evidence="1" id="KW-0812">Transmembrane</keyword>